<keyword evidence="2" id="KW-1185">Reference proteome</keyword>
<evidence type="ECO:0000313" key="1">
    <source>
        <dbReference type="EMBL" id="KAF2233483.1"/>
    </source>
</evidence>
<sequence length="143" mass="16133">MRASCIFSRRISHTLIVTPYTMRTGIRRLTPRGLALRTYFRDWLVLVRRQCSPAVERPFTSQTPERLNLILRSAVIFMRPVSDAVELAQNPGFGSQKLSIPCILSSKVRSRTTRAFAQFGQSESPPQARLAIVGSRIQLTPGF</sequence>
<evidence type="ECO:0000313" key="2">
    <source>
        <dbReference type="Proteomes" id="UP000800092"/>
    </source>
</evidence>
<dbReference type="Proteomes" id="UP000800092">
    <property type="component" value="Unassembled WGS sequence"/>
</dbReference>
<protein>
    <submittedName>
        <fullName evidence="1">Uncharacterized protein</fullName>
    </submittedName>
</protein>
<dbReference type="EMBL" id="ML991806">
    <property type="protein sequence ID" value="KAF2233483.1"/>
    <property type="molecule type" value="Genomic_DNA"/>
</dbReference>
<proteinExistence type="predicted"/>
<reference evidence="1" key="1">
    <citation type="journal article" date="2020" name="Stud. Mycol.">
        <title>101 Dothideomycetes genomes: a test case for predicting lifestyles and emergence of pathogens.</title>
        <authorList>
            <person name="Haridas S."/>
            <person name="Albert R."/>
            <person name="Binder M."/>
            <person name="Bloem J."/>
            <person name="Labutti K."/>
            <person name="Salamov A."/>
            <person name="Andreopoulos B."/>
            <person name="Baker S."/>
            <person name="Barry K."/>
            <person name="Bills G."/>
            <person name="Bluhm B."/>
            <person name="Cannon C."/>
            <person name="Castanera R."/>
            <person name="Culley D."/>
            <person name="Daum C."/>
            <person name="Ezra D."/>
            <person name="Gonzalez J."/>
            <person name="Henrissat B."/>
            <person name="Kuo A."/>
            <person name="Liang C."/>
            <person name="Lipzen A."/>
            <person name="Lutzoni F."/>
            <person name="Magnuson J."/>
            <person name="Mondo S."/>
            <person name="Nolan M."/>
            <person name="Ohm R."/>
            <person name="Pangilinan J."/>
            <person name="Park H.-J."/>
            <person name="Ramirez L."/>
            <person name="Alfaro M."/>
            <person name="Sun H."/>
            <person name="Tritt A."/>
            <person name="Yoshinaga Y."/>
            <person name="Zwiers L.-H."/>
            <person name="Turgeon B."/>
            <person name="Goodwin S."/>
            <person name="Spatafora J."/>
            <person name="Crous P."/>
            <person name="Grigoriev I."/>
        </authorList>
    </citation>
    <scope>NUCLEOTIDE SEQUENCE</scope>
    <source>
        <strain evidence="1">Tuck. ex Michener</strain>
    </source>
</reference>
<name>A0A6A6H7I4_VIRVR</name>
<accession>A0A6A6H7I4</accession>
<organism evidence="1 2">
    <name type="scientific">Viridothelium virens</name>
    <name type="common">Speckled blister lichen</name>
    <name type="synonym">Trypethelium virens</name>
    <dbReference type="NCBI Taxonomy" id="1048519"/>
    <lineage>
        <taxon>Eukaryota</taxon>
        <taxon>Fungi</taxon>
        <taxon>Dikarya</taxon>
        <taxon>Ascomycota</taxon>
        <taxon>Pezizomycotina</taxon>
        <taxon>Dothideomycetes</taxon>
        <taxon>Dothideomycetes incertae sedis</taxon>
        <taxon>Trypetheliales</taxon>
        <taxon>Trypetheliaceae</taxon>
        <taxon>Viridothelium</taxon>
    </lineage>
</organism>
<gene>
    <name evidence="1" type="ORF">EV356DRAFT_203029</name>
</gene>
<dbReference type="AlphaFoldDB" id="A0A6A6H7I4"/>